<comment type="caution">
    <text evidence="1">The sequence shown here is derived from an EMBL/GenBank/DDBJ whole genome shotgun (WGS) entry which is preliminary data.</text>
</comment>
<sequence length="46" mass="4995">MEVTYTVGEEFDPGEPKVQGAAHLRALFEKAGLNITKLMTTRGTEG</sequence>
<evidence type="ECO:0000313" key="1">
    <source>
        <dbReference type="EMBL" id="GAG25007.1"/>
    </source>
</evidence>
<protein>
    <submittedName>
        <fullName evidence="1">Uncharacterized protein</fullName>
    </submittedName>
</protein>
<reference evidence="1" key="1">
    <citation type="journal article" date="2014" name="Front. Microbiol.">
        <title>High frequency of phylogenetically diverse reductive dehalogenase-homologous genes in deep subseafloor sedimentary metagenomes.</title>
        <authorList>
            <person name="Kawai M."/>
            <person name="Futagami T."/>
            <person name="Toyoda A."/>
            <person name="Takaki Y."/>
            <person name="Nishi S."/>
            <person name="Hori S."/>
            <person name="Arai W."/>
            <person name="Tsubouchi T."/>
            <person name="Morono Y."/>
            <person name="Uchiyama I."/>
            <person name="Ito T."/>
            <person name="Fujiyama A."/>
            <person name="Inagaki F."/>
            <person name="Takami H."/>
        </authorList>
    </citation>
    <scope>NUCLEOTIDE SEQUENCE</scope>
    <source>
        <strain evidence="1">Expedition CK06-06</strain>
    </source>
</reference>
<name>X0WP80_9ZZZZ</name>
<accession>X0WP80</accession>
<gene>
    <name evidence="1" type="ORF">S01H1_55403</name>
</gene>
<organism evidence="1">
    <name type="scientific">marine sediment metagenome</name>
    <dbReference type="NCBI Taxonomy" id="412755"/>
    <lineage>
        <taxon>unclassified sequences</taxon>
        <taxon>metagenomes</taxon>
        <taxon>ecological metagenomes</taxon>
    </lineage>
</organism>
<proteinExistence type="predicted"/>
<dbReference type="EMBL" id="BARS01036010">
    <property type="protein sequence ID" value="GAG25007.1"/>
    <property type="molecule type" value="Genomic_DNA"/>
</dbReference>
<feature type="non-terminal residue" evidence="1">
    <location>
        <position position="46"/>
    </location>
</feature>
<dbReference type="AlphaFoldDB" id="X0WP80"/>